<dbReference type="InterPro" id="IPR006176">
    <property type="entry name" value="3-OHacyl-CoA_DH_NAD-bd"/>
</dbReference>
<dbReference type="Gene3D" id="1.10.1040.10">
    <property type="entry name" value="N-(1-d-carboxylethyl)-l-norvaline Dehydrogenase, domain 2"/>
    <property type="match status" value="1"/>
</dbReference>
<dbReference type="InterPro" id="IPR022694">
    <property type="entry name" value="3-OHacyl-CoA_DH"/>
</dbReference>
<protein>
    <submittedName>
        <fullName evidence="4">3-hydroxyacyl-CoA dehydrogenase NAD-binding domain-containing protein</fullName>
    </submittedName>
</protein>
<dbReference type="Proteomes" id="UP001258994">
    <property type="component" value="Chromosome"/>
</dbReference>
<accession>A0ABY9TZI8</accession>
<dbReference type="InterPro" id="IPR006108">
    <property type="entry name" value="3HC_DH_C"/>
</dbReference>
<dbReference type="RefSeq" id="WP_348393136.1">
    <property type="nucleotide sequence ID" value="NZ_CP134145.1"/>
</dbReference>
<gene>
    <name evidence="4" type="ORF">RGQ13_08545</name>
</gene>
<evidence type="ECO:0000259" key="2">
    <source>
        <dbReference type="Pfam" id="PF00725"/>
    </source>
</evidence>
<evidence type="ECO:0000259" key="3">
    <source>
        <dbReference type="Pfam" id="PF02737"/>
    </source>
</evidence>
<dbReference type="Pfam" id="PF00725">
    <property type="entry name" value="3HCDH"/>
    <property type="match status" value="1"/>
</dbReference>
<organism evidence="4 5">
    <name type="scientific">Thalassotalea psychrophila</name>
    <dbReference type="NCBI Taxonomy" id="3065647"/>
    <lineage>
        <taxon>Bacteria</taxon>
        <taxon>Pseudomonadati</taxon>
        <taxon>Pseudomonadota</taxon>
        <taxon>Gammaproteobacteria</taxon>
        <taxon>Alteromonadales</taxon>
        <taxon>Colwelliaceae</taxon>
        <taxon>Thalassotalea</taxon>
    </lineage>
</organism>
<sequence length="294" mass="32712">MSIKSIAIVGGGEMGCQIAIQCAYSGFKVIVFDIAKDAQTLVKQRFDRMIAVNTESDIWSSTDAEKAYANLTITTELTDIANVDLVNESVFESLEVKHDIWSKLAKVCSEHTIFTTNSSSLRPSDFAQSTGRPERFAALHFHLKASRIVDVMTHGGTSIETMDILEELVPQLGLIPIRLEKEHPQYVLNSMVIGIQQVVGNLLLGEFTNYEDIDRCWMDLFKTPYGPCGLMDNVGLDTVMKIMLAKTEDDKAQQFAQYLKTHYVNKGSLGVKSGQGFYNYPEPTYAAAEFIDAK</sequence>
<name>A0ABY9TZI8_9GAMM</name>
<feature type="domain" description="3-hydroxyacyl-CoA dehydrogenase NAD binding" evidence="3">
    <location>
        <begin position="6"/>
        <end position="181"/>
    </location>
</feature>
<feature type="domain" description="3-hydroxyacyl-CoA dehydrogenase C-terminal" evidence="2">
    <location>
        <begin position="186"/>
        <end position="280"/>
    </location>
</feature>
<dbReference type="PIRSF" id="PIRSF000105">
    <property type="entry name" value="HCDH"/>
    <property type="match status" value="1"/>
</dbReference>
<dbReference type="PANTHER" id="PTHR48075">
    <property type="entry name" value="3-HYDROXYACYL-COA DEHYDROGENASE FAMILY PROTEIN"/>
    <property type="match status" value="1"/>
</dbReference>
<dbReference type="EMBL" id="CP134145">
    <property type="protein sequence ID" value="WNC74027.1"/>
    <property type="molecule type" value="Genomic_DNA"/>
</dbReference>
<dbReference type="PANTHER" id="PTHR48075:SF3">
    <property type="entry name" value="3-HYDROXYACYL-COA DEHYDROGENASE"/>
    <property type="match status" value="1"/>
</dbReference>
<dbReference type="InterPro" id="IPR013328">
    <property type="entry name" value="6PGD_dom2"/>
</dbReference>
<dbReference type="InterPro" id="IPR008927">
    <property type="entry name" value="6-PGluconate_DH-like_C_sf"/>
</dbReference>
<dbReference type="Pfam" id="PF02737">
    <property type="entry name" value="3HCDH_N"/>
    <property type="match status" value="1"/>
</dbReference>
<evidence type="ECO:0000256" key="1">
    <source>
        <dbReference type="ARBA" id="ARBA00023002"/>
    </source>
</evidence>
<reference evidence="5" key="1">
    <citation type="submission" date="2023-09" db="EMBL/GenBank/DDBJ databases">
        <authorList>
            <person name="Li S."/>
            <person name="Li X."/>
            <person name="Zhang C."/>
            <person name="Zhao Z."/>
        </authorList>
    </citation>
    <scope>NUCLEOTIDE SEQUENCE [LARGE SCALE GENOMIC DNA]</scope>
    <source>
        <strain evidence="5">SQ149</strain>
    </source>
</reference>
<dbReference type="SUPFAM" id="SSF48179">
    <property type="entry name" value="6-phosphogluconate dehydrogenase C-terminal domain-like"/>
    <property type="match status" value="1"/>
</dbReference>
<keyword evidence="5" id="KW-1185">Reference proteome</keyword>
<evidence type="ECO:0000313" key="5">
    <source>
        <dbReference type="Proteomes" id="UP001258994"/>
    </source>
</evidence>
<keyword evidence="1" id="KW-0560">Oxidoreductase</keyword>
<dbReference type="InterPro" id="IPR036291">
    <property type="entry name" value="NAD(P)-bd_dom_sf"/>
</dbReference>
<proteinExistence type="predicted"/>
<dbReference type="Gene3D" id="3.40.50.720">
    <property type="entry name" value="NAD(P)-binding Rossmann-like Domain"/>
    <property type="match status" value="1"/>
</dbReference>
<evidence type="ECO:0000313" key="4">
    <source>
        <dbReference type="EMBL" id="WNC74027.1"/>
    </source>
</evidence>
<dbReference type="SUPFAM" id="SSF51735">
    <property type="entry name" value="NAD(P)-binding Rossmann-fold domains"/>
    <property type="match status" value="1"/>
</dbReference>